<reference evidence="2 3" key="1">
    <citation type="journal article" date="2024" name="G3 (Bethesda)">
        <title>Genome assembly of Hibiscus sabdariffa L. provides insights into metabolisms of medicinal natural products.</title>
        <authorList>
            <person name="Kim T."/>
        </authorList>
    </citation>
    <scope>NUCLEOTIDE SEQUENCE [LARGE SCALE GENOMIC DNA]</scope>
    <source>
        <strain evidence="2">TK-2024</strain>
        <tissue evidence="2">Old leaves</tissue>
    </source>
</reference>
<evidence type="ECO:0000313" key="3">
    <source>
        <dbReference type="Proteomes" id="UP001472677"/>
    </source>
</evidence>
<protein>
    <submittedName>
        <fullName evidence="2">Uncharacterized protein</fullName>
    </submittedName>
</protein>
<evidence type="ECO:0000256" key="1">
    <source>
        <dbReference type="SAM" id="MobiDB-lite"/>
    </source>
</evidence>
<name>A0ABR2ECA4_9ROSI</name>
<feature type="region of interest" description="Disordered" evidence="1">
    <location>
        <begin position="51"/>
        <end position="100"/>
    </location>
</feature>
<dbReference type="Proteomes" id="UP001472677">
    <property type="component" value="Unassembled WGS sequence"/>
</dbReference>
<dbReference type="EMBL" id="JBBPBM010000016">
    <property type="protein sequence ID" value="KAK8557735.1"/>
    <property type="molecule type" value="Genomic_DNA"/>
</dbReference>
<gene>
    <name evidence="2" type="ORF">V6N12_009961</name>
</gene>
<feature type="compositionally biased region" description="Basic and acidic residues" evidence="1">
    <location>
        <begin position="57"/>
        <end position="66"/>
    </location>
</feature>
<keyword evidence="3" id="KW-1185">Reference proteome</keyword>
<accession>A0ABR2ECA4</accession>
<organism evidence="2 3">
    <name type="scientific">Hibiscus sabdariffa</name>
    <name type="common">roselle</name>
    <dbReference type="NCBI Taxonomy" id="183260"/>
    <lineage>
        <taxon>Eukaryota</taxon>
        <taxon>Viridiplantae</taxon>
        <taxon>Streptophyta</taxon>
        <taxon>Embryophyta</taxon>
        <taxon>Tracheophyta</taxon>
        <taxon>Spermatophyta</taxon>
        <taxon>Magnoliopsida</taxon>
        <taxon>eudicotyledons</taxon>
        <taxon>Gunneridae</taxon>
        <taxon>Pentapetalae</taxon>
        <taxon>rosids</taxon>
        <taxon>malvids</taxon>
        <taxon>Malvales</taxon>
        <taxon>Malvaceae</taxon>
        <taxon>Malvoideae</taxon>
        <taxon>Hibiscus</taxon>
    </lineage>
</organism>
<proteinExistence type="predicted"/>
<comment type="caution">
    <text evidence="2">The sequence shown here is derived from an EMBL/GenBank/DDBJ whole genome shotgun (WGS) entry which is preliminary data.</text>
</comment>
<sequence length="123" mass="13522">MAKSVPMAMSKVMPRKCRTFGIADKRHNVPKISSNKALLVKGRMISPATWRNLTGAEAKEKGKGKMNEPTPKSEATKTMPAPTPLPEESSPAKSMPAEEHGRATIVKYMISMARNQEAIFKKI</sequence>
<evidence type="ECO:0000313" key="2">
    <source>
        <dbReference type="EMBL" id="KAK8557735.1"/>
    </source>
</evidence>